<evidence type="ECO:0000256" key="1">
    <source>
        <dbReference type="SAM" id="Coils"/>
    </source>
</evidence>
<protein>
    <submittedName>
        <fullName evidence="2">Uncharacterized protein</fullName>
    </submittedName>
</protein>
<dbReference type="EMBL" id="CP026995">
    <property type="protein sequence ID" value="QLH08022.1"/>
    <property type="molecule type" value="Genomic_DNA"/>
</dbReference>
<dbReference type="Proteomes" id="UP000509478">
    <property type="component" value="Chromosome"/>
</dbReference>
<gene>
    <name evidence="2" type="ORF">C5F50_10075</name>
</gene>
<keyword evidence="1" id="KW-0175">Coiled coil</keyword>
<keyword evidence="3" id="KW-1185">Reference proteome</keyword>
<name>A0A7D5RCN5_9ARCH</name>
<reference evidence="2 3" key="1">
    <citation type="submission" date="2018-02" db="EMBL/GenBank/DDBJ databases">
        <title>Complete genome of Nitrosopumilus ureaphilus PS0.</title>
        <authorList>
            <person name="Qin W."/>
            <person name="Zheng Y."/>
            <person name="Stahl D.A."/>
        </authorList>
    </citation>
    <scope>NUCLEOTIDE SEQUENCE [LARGE SCALE GENOMIC DNA]</scope>
    <source>
        <strain evidence="2 3">PS0</strain>
    </source>
</reference>
<sequence length="263" mass="30792">MSAFTPNVFAQSDFKKIEGNDIQNNPIFQDILEKIEFSKKQYLKSQETKNTLDAQQKLIDEQRTAAQESLKKELQRMEKNYEDFTPRNAFTKYVSQLNTPNHDIFWDQFDYLQAKISLAKDARDSVLSQGGTYFDAMKKYVEFAKMPKIEMQNIVQELNIKHNLAQNDIQSYFDVNGKLPRYENDLESPCYGCTAKISKVQIDSEKSVPLKRIFLEQKPTKIAELRESLSELQNEFLKSKNVIEQKKMVFEMNEIVKNIQELK</sequence>
<evidence type="ECO:0000313" key="2">
    <source>
        <dbReference type="EMBL" id="QLH08022.1"/>
    </source>
</evidence>
<dbReference type="OrthoDB" id="2637at2157"/>
<feature type="coiled-coil region" evidence="1">
    <location>
        <begin position="215"/>
        <end position="242"/>
    </location>
</feature>
<organism evidence="2 3">
    <name type="scientific">Nitrosopumilus ureiphilus</name>
    <dbReference type="NCBI Taxonomy" id="1470067"/>
    <lineage>
        <taxon>Archaea</taxon>
        <taxon>Nitrososphaerota</taxon>
        <taxon>Nitrososphaeria</taxon>
        <taxon>Nitrosopumilales</taxon>
        <taxon>Nitrosopumilaceae</taxon>
        <taxon>Nitrosopumilus</taxon>
    </lineage>
</organism>
<proteinExistence type="predicted"/>
<evidence type="ECO:0000313" key="3">
    <source>
        <dbReference type="Proteomes" id="UP000509478"/>
    </source>
</evidence>
<dbReference type="KEGG" id="nue:C5F50_10075"/>
<dbReference type="AlphaFoldDB" id="A0A7D5RCN5"/>
<accession>A0A7D5RCN5</accession>